<dbReference type="Proteomes" id="UP000485058">
    <property type="component" value="Unassembled WGS sequence"/>
</dbReference>
<gene>
    <name evidence="2" type="ORF">HaLaN_20188</name>
</gene>
<accession>A0A699ZJA3</accession>
<evidence type="ECO:0000313" key="2">
    <source>
        <dbReference type="EMBL" id="GFH22683.1"/>
    </source>
</evidence>
<evidence type="ECO:0000313" key="3">
    <source>
        <dbReference type="Proteomes" id="UP000485058"/>
    </source>
</evidence>
<reference evidence="2 3" key="1">
    <citation type="submission" date="2020-02" db="EMBL/GenBank/DDBJ databases">
        <title>Draft genome sequence of Haematococcus lacustris strain NIES-144.</title>
        <authorList>
            <person name="Morimoto D."/>
            <person name="Nakagawa S."/>
            <person name="Yoshida T."/>
            <person name="Sawayama S."/>
        </authorList>
    </citation>
    <scope>NUCLEOTIDE SEQUENCE [LARGE SCALE GENOMIC DNA]</scope>
    <source>
        <strain evidence="2 3">NIES-144</strain>
    </source>
</reference>
<keyword evidence="1" id="KW-0472">Membrane</keyword>
<proteinExistence type="predicted"/>
<keyword evidence="1" id="KW-1133">Transmembrane helix</keyword>
<sequence length="155" mass="16497">MPQAPEEGGCPTALPMCPLCAGPHLVLTWAVGVPGLLLLAAGLPVACAMWSGHTAARRGYSHKPTASAVSSSLLAAEYADRLTKARAPTIHWPCITYRFIHVGTGFCMYHSLIRVQSEVVHLEQGRPYLSLQRPCSGRELESLLHVAAGAACGRV</sequence>
<protein>
    <submittedName>
        <fullName evidence="2">Uncharacterized protein</fullName>
    </submittedName>
</protein>
<keyword evidence="1" id="KW-0812">Transmembrane</keyword>
<comment type="caution">
    <text evidence="2">The sequence shown here is derived from an EMBL/GenBank/DDBJ whole genome shotgun (WGS) entry which is preliminary data.</text>
</comment>
<dbReference type="EMBL" id="BLLF01002099">
    <property type="protein sequence ID" value="GFH22683.1"/>
    <property type="molecule type" value="Genomic_DNA"/>
</dbReference>
<organism evidence="2 3">
    <name type="scientific">Haematococcus lacustris</name>
    <name type="common">Green alga</name>
    <name type="synonym">Haematococcus pluvialis</name>
    <dbReference type="NCBI Taxonomy" id="44745"/>
    <lineage>
        <taxon>Eukaryota</taxon>
        <taxon>Viridiplantae</taxon>
        <taxon>Chlorophyta</taxon>
        <taxon>core chlorophytes</taxon>
        <taxon>Chlorophyceae</taxon>
        <taxon>CS clade</taxon>
        <taxon>Chlamydomonadales</taxon>
        <taxon>Haematococcaceae</taxon>
        <taxon>Haematococcus</taxon>
    </lineage>
</organism>
<name>A0A699ZJA3_HAELA</name>
<keyword evidence="3" id="KW-1185">Reference proteome</keyword>
<feature type="transmembrane region" description="Helical" evidence="1">
    <location>
        <begin position="26"/>
        <end position="50"/>
    </location>
</feature>
<evidence type="ECO:0000256" key="1">
    <source>
        <dbReference type="SAM" id="Phobius"/>
    </source>
</evidence>
<dbReference type="AlphaFoldDB" id="A0A699ZJA3"/>